<dbReference type="Pfam" id="PF05137">
    <property type="entry name" value="PilN"/>
    <property type="match status" value="1"/>
</dbReference>
<name>R4YN68_OLEAN</name>
<dbReference type="Proteomes" id="UP000032749">
    <property type="component" value="Chromosome"/>
</dbReference>
<dbReference type="KEGG" id="oai:OLEAN_C03570"/>
<evidence type="ECO:0000313" key="1">
    <source>
        <dbReference type="EMBL" id="CCK74533.1"/>
    </source>
</evidence>
<protein>
    <submittedName>
        <fullName evidence="1">Probable fimbrial assembly protein</fullName>
    </submittedName>
</protein>
<sequence length="178" mass="19974">MAVSVALLAFQTYSSGQITQLEQEQGELNIELATLIAQFPNNSIDKNLQVSIDRENKLITKKKRAITFLRQDSISARSSFTPLIEQLSQQDVSGIWLSKVEVMNQGKDIQLSGFAKTPDKVSRYIATLGSKDAYRGRAFKQINIIKGEMPWNEFFLSTQKKSSDELSISQERALGRAL</sequence>
<accession>R4YN68</accession>
<dbReference type="STRING" id="698738.OLEAN_C03570"/>
<dbReference type="HOGENOM" id="CLU_1509130_0_0_6"/>
<dbReference type="AlphaFoldDB" id="R4YN68"/>
<gene>
    <name evidence="1" type="ORF">OLEAN_C03570</name>
</gene>
<dbReference type="InterPro" id="IPR007813">
    <property type="entry name" value="PilN"/>
</dbReference>
<dbReference type="EMBL" id="FO203512">
    <property type="protein sequence ID" value="CCK74533.1"/>
    <property type="molecule type" value="Genomic_DNA"/>
</dbReference>
<keyword evidence="2" id="KW-1185">Reference proteome</keyword>
<reference evidence="1 2" key="1">
    <citation type="journal article" date="2013" name="Nat. Commun.">
        <title>Genome sequence and functional genomic analysis of the oil-degrading bacterium Oleispira antarctica.</title>
        <authorList>
            <person name="Kube M."/>
            <person name="Chernikova T.N."/>
            <person name="Al-Ramahi Y."/>
            <person name="Beloqui A."/>
            <person name="Lopez-Cortez N."/>
            <person name="Guazzaroni M.E."/>
            <person name="Heipieper H.J."/>
            <person name="Klages S."/>
            <person name="Kotsyurbenko O.R."/>
            <person name="Langer I."/>
            <person name="Nechitaylo T.Y."/>
            <person name="Lunsdorf H."/>
            <person name="Fernandez M."/>
            <person name="Juarez S."/>
            <person name="Ciordia S."/>
            <person name="Singer A."/>
            <person name="Kagan O."/>
            <person name="Egorova O."/>
            <person name="Petit P.A."/>
            <person name="Stogios P."/>
            <person name="Kim Y."/>
            <person name="Tchigvintsev A."/>
            <person name="Flick R."/>
            <person name="Denaro R."/>
            <person name="Genovese M."/>
            <person name="Albar J.P."/>
            <person name="Reva O.N."/>
            <person name="Martinez-Gomariz M."/>
            <person name="Tran H."/>
            <person name="Ferrer M."/>
            <person name="Savchenko A."/>
            <person name="Yakunin A.F."/>
            <person name="Yakimov M.M."/>
            <person name="Golyshina O.V."/>
            <person name="Reinhardt R."/>
            <person name="Golyshin P.N."/>
        </authorList>
    </citation>
    <scope>NUCLEOTIDE SEQUENCE [LARGE SCALE GENOMIC DNA]</scope>
</reference>
<proteinExistence type="predicted"/>
<evidence type="ECO:0000313" key="2">
    <source>
        <dbReference type="Proteomes" id="UP000032749"/>
    </source>
</evidence>
<organism evidence="1 2">
    <name type="scientific">Oleispira antarctica RB-8</name>
    <dbReference type="NCBI Taxonomy" id="698738"/>
    <lineage>
        <taxon>Bacteria</taxon>
        <taxon>Pseudomonadati</taxon>
        <taxon>Pseudomonadota</taxon>
        <taxon>Gammaproteobacteria</taxon>
        <taxon>Oceanospirillales</taxon>
        <taxon>Oceanospirillaceae</taxon>
        <taxon>Oleispira</taxon>
    </lineage>
</organism>